<organism evidence="4 5">
    <name type="scientific">Platanthera zijinensis</name>
    <dbReference type="NCBI Taxonomy" id="2320716"/>
    <lineage>
        <taxon>Eukaryota</taxon>
        <taxon>Viridiplantae</taxon>
        <taxon>Streptophyta</taxon>
        <taxon>Embryophyta</taxon>
        <taxon>Tracheophyta</taxon>
        <taxon>Spermatophyta</taxon>
        <taxon>Magnoliopsida</taxon>
        <taxon>Liliopsida</taxon>
        <taxon>Asparagales</taxon>
        <taxon>Orchidaceae</taxon>
        <taxon>Orchidoideae</taxon>
        <taxon>Orchideae</taxon>
        <taxon>Orchidinae</taxon>
        <taxon>Platanthera</taxon>
    </lineage>
</organism>
<dbReference type="SUPFAM" id="SSF51984">
    <property type="entry name" value="MurCD N-terminal domain"/>
    <property type="match status" value="1"/>
</dbReference>
<protein>
    <submittedName>
        <fullName evidence="4">Uncharacterized protein</fullName>
    </submittedName>
</protein>
<dbReference type="GO" id="GO:0051301">
    <property type="term" value="P:cell division"/>
    <property type="evidence" value="ECO:0007669"/>
    <property type="project" value="InterPro"/>
</dbReference>
<keyword evidence="5" id="KW-1185">Reference proteome</keyword>
<evidence type="ECO:0000313" key="5">
    <source>
        <dbReference type="Proteomes" id="UP001418222"/>
    </source>
</evidence>
<keyword evidence="3" id="KW-0067">ATP-binding</keyword>
<dbReference type="Proteomes" id="UP001418222">
    <property type="component" value="Unassembled WGS sequence"/>
</dbReference>
<evidence type="ECO:0000256" key="1">
    <source>
        <dbReference type="ARBA" id="ARBA00022598"/>
    </source>
</evidence>
<name>A0AAP0ATC4_9ASPA</name>
<evidence type="ECO:0000256" key="3">
    <source>
        <dbReference type="ARBA" id="ARBA00022840"/>
    </source>
</evidence>
<keyword evidence="1" id="KW-0436">Ligase</keyword>
<dbReference type="Pfam" id="PF21799">
    <property type="entry name" value="MurD-like_N"/>
    <property type="match status" value="1"/>
</dbReference>
<dbReference type="AlphaFoldDB" id="A0AAP0ATC4"/>
<dbReference type="Gene3D" id="3.40.50.720">
    <property type="entry name" value="NAD(P)-binding Rossmann-like Domain"/>
    <property type="match status" value="1"/>
</dbReference>
<sequence length="211" mass="22368">MGRSGRGGVDPVFKSGSGLGMERKVKRGVAGGPVGDWGSGCSEREEGARWRSCPGGAFRLPVETVPDLGAVGALQEVVWEGKIRLKVRGYLGEEDTSVIGLGISGKAATRLALVRGASVLAFDRDEQLIPLEHEPEFAGYANLQTVLGDCEIANMGNVDMIVVSPGVPLEEYALSTLMKSLARLRSGSRVLLRILPTRQSDSSSDIDVDSN</sequence>
<dbReference type="GO" id="GO:0008360">
    <property type="term" value="P:regulation of cell shape"/>
    <property type="evidence" value="ECO:0007669"/>
    <property type="project" value="InterPro"/>
</dbReference>
<dbReference type="EMBL" id="JBBWWQ010000021">
    <property type="protein sequence ID" value="KAK8914114.1"/>
    <property type="molecule type" value="Genomic_DNA"/>
</dbReference>
<dbReference type="PANTHER" id="PTHR43692">
    <property type="entry name" value="UDP-N-ACETYLMURAMOYLALANINE--D-GLUTAMATE LIGASE"/>
    <property type="match status" value="1"/>
</dbReference>
<reference evidence="4 5" key="1">
    <citation type="journal article" date="2022" name="Nat. Plants">
        <title>Genomes of leafy and leafless Platanthera orchids illuminate the evolution of mycoheterotrophy.</title>
        <authorList>
            <person name="Li M.H."/>
            <person name="Liu K.W."/>
            <person name="Li Z."/>
            <person name="Lu H.C."/>
            <person name="Ye Q.L."/>
            <person name="Zhang D."/>
            <person name="Wang J.Y."/>
            <person name="Li Y.F."/>
            <person name="Zhong Z.M."/>
            <person name="Liu X."/>
            <person name="Yu X."/>
            <person name="Liu D.K."/>
            <person name="Tu X.D."/>
            <person name="Liu B."/>
            <person name="Hao Y."/>
            <person name="Liao X.Y."/>
            <person name="Jiang Y.T."/>
            <person name="Sun W.H."/>
            <person name="Chen J."/>
            <person name="Chen Y.Q."/>
            <person name="Ai Y."/>
            <person name="Zhai J.W."/>
            <person name="Wu S.S."/>
            <person name="Zhou Z."/>
            <person name="Hsiao Y.Y."/>
            <person name="Wu W.L."/>
            <person name="Chen Y.Y."/>
            <person name="Lin Y.F."/>
            <person name="Hsu J.L."/>
            <person name="Li C.Y."/>
            <person name="Wang Z.W."/>
            <person name="Zhao X."/>
            <person name="Zhong W.Y."/>
            <person name="Ma X.K."/>
            <person name="Ma L."/>
            <person name="Huang J."/>
            <person name="Chen G.Z."/>
            <person name="Huang M.Z."/>
            <person name="Huang L."/>
            <person name="Peng D.H."/>
            <person name="Luo Y.B."/>
            <person name="Zou S.Q."/>
            <person name="Chen S.P."/>
            <person name="Lan S."/>
            <person name="Tsai W.C."/>
            <person name="Van de Peer Y."/>
            <person name="Liu Z.J."/>
        </authorList>
    </citation>
    <scope>NUCLEOTIDE SEQUENCE [LARGE SCALE GENOMIC DNA]</scope>
    <source>
        <strain evidence="4">Lor287</strain>
    </source>
</reference>
<keyword evidence="2" id="KW-0547">Nucleotide-binding</keyword>
<dbReference type="PANTHER" id="PTHR43692:SF1">
    <property type="entry name" value="UDP-N-ACETYLMURAMOYLALANINE--D-GLUTAMATE LIGASE"/>
    <property type="match status" value="1"/>
</dbReference>
<dbReference type="GO" id="GO:0005524">
    <property type="term" value="F:ATP binding"/>
    <property type="evidence" value="ECO:0007669"/>
    <property type="project" value="UniProtKB-KW"/>
</dbReference>
<evidence type="ECO:0000256" key="2">
    <source>
        <dbReference type="ARBA" id="ARBA00022741"/>
    </source>
</evidence>
<dbReference type="GO" id="GO:0005737">
    <property type="term" value="C:cytoplasm"/>
    <property type="evidence" value="ECO:0007669"/>
    <property type="project" value="InterPro"/>
</dbReference>
<dbReference type="GO" id="GO:0008764">
    <property type="term" value="F:UDP-N-acetylmuramoylalanine-D-glutamate ligase activity"/>
    <property type="evidence" value="ECO:0007669"/>
    <property type="project" value="InterPro"/>
</dbReference>
<proteinExistence type="predicted"/>
<comment type="caution">
    <text evidence="4">The sequence shown here is derived from an EMBL/GenBank/DDBJ whole genome shotgun (WGS) entry which is preliminary data.</text>
</comment>
<evidence type="ECO:0000313" key="4">
    <source>
        <dbReference type="EMBL" id="KAK8914114.1"/>
    </source>
</evidence>
<accession>A0AAP0ATC4</accession>
<gene>
    <name evidence="4" type="ORF">KSP39_PZI024131</name>
</gene>
<dbReference type="InterPro" id="IPR005762">
    <property type="entry name" value="MurD"/>
</dbReference>